<evidence type="ECO:0000256" key="1">
    <source>
        <dbReference type="SAM" id="MobiDB-lite"/>
    </source>
</evidence>
<feature type="region of interest" description="Disordered" evidence="1">
    <location>
        <begin position="76"/>
        <end position="97"/>
    </location>
</feature>
<dbReference type="KEGG" id="nhe:NECHADRAFT_87370"/>
<sequence>MHGSGENGTPKPDKICNAKGSYVVSLCFSTIDDPRKESFRSVQADQLSFCIIKTIATKFKQSEVSTHNEHVTCEKLEEQGEVSEDPPSYNGQKQKNGRRKIPGCCWPTIASNDGFVLQGHRTPVLLFIYNPPGHPVAIEETQWERSRLSKERFTCSSLYTGQRPTGNSQQPSRGARHVVSFLETGQRHLRNPVLVVPGRWALPRTCGYYWSRGEKFTMPPWLEGLGTQAVYGTDTDHKLLHTRAILDTRWS</sequence>
<dbReference type="GeneID" id="9669159"/>
<dbReference type="InParanoid" id="C7ZE31"/>
<name>C7ZE31_FUSV7</name>
<evidence type="ECO:0000313" key="3">
    <source>
        <dbReference type="Proteomes" id="UP000005206"/>
    </source>
</evidence>
<keyword evidence="3" id="KW-1185">Reference proteome</keyword>
<dbReference type="AlphaFoldDB" id="C7ZE31"/>
<reference evidence="2 3" key="1">
    <citation type="journal article" date="2009" name="PLoS Genet.">
        <title>The genome of Nectria haematococca: contribution of supernumerary chromosomes to gene expansion.</title>
        <authorList>
            <person name="Coleman J.J."/>
            <person name="Rounsley S.D."/>
            <person name="Rodriguez-Carres M."/>
            <person name="Kuo A."/>
            <person name="Wasmann C.C."/>
            <person name="Grimwood J."/>
            <person name="Schmutz J."/>
            <person name="Taga M."/>
            <person name="White G.J."/>
            <person name="Zhou S."/>
            <person name="Schwartz D.C."/>
            <person name="Freitag M."/>
            <person name="Ma L.J."/>
            <person name="Danchin E.G."/>
            <person name="Henrissat B."/>
            <person name="Coutinho P.M."/>
            <person name="Nelson D.R."/>
            <person name="Straney D."/>
            <person name="Napoli C.A."/>
            <person name="Barker B.M."/>
            <person name="Gribskov M."/>
            <person name="Rep M."/>
            <person name="Kroken S."/>
            <person name="Molnar I."/>
            <person name="Rensing C."/>
            <person name="Kennell J.C."/>
            <person name="Zamora J."/>
            <person name="Farman M.L."/>
            <person name="Selker E.U."/>
            <person name="Salamov A."/>
            <person name="Shapiro H."/>
            <person name="Pangilinan J."/>
            <person name="Lindquist E."/>
            <person name="Lamers C."/>
            <person name="Grigoriev I.V."/>
            <person name="Geiser D.M."/>
            <person name="Covert S.F."/>
            <person name="Temporini E."/>
            <person name="Vanetten H.D."/>
        </authorList>
    </citation>
    <scope>NUCLEOTIDE SEQUENCE [LARGE SCALE GENOMIC DNA]</scope>
    <source>
        <strain evidence="3">ATCC MYA-4622 / CBS 123669 / FGSC 9596 / NRRL 45880 / 77-13-4</strain>
    </source>
</reference>
<dbReference type="EMBL" id="GG698921">
    <property type="protein sequence ID" value="EEU37534.1"/>
    <property type="molecule type" value="Genomic_DNA"/>
</dbReference>
<protein>
    <submittedName>
        <fullName evidence="2">Uncharacterized protein</fullName>
    </submittedName>
</protein>
<dbReference type="HOGENOM" id="CLU_1107382_0_0_1"/>
<dbReference type="VEuPathDB" id="FungiDB:NECHADRAFT_87370"/>
<organism evidence="2 3">
    <name type="scientific">Fusarium vanettenii (strain ATCC MYA-4622 / CBS 123669 / FGSC 9596 / NRRL 45880 / 77-13-4)</name>
    <name type="common">Fusarium solani subsp. pisi</name>
    <dbReference type="NCBI Taxonomy" id="660122"/>
    <lineage>
        <taxon>Eukaryota</taxon>
        <taxon>Fungi</taxon>
        <taxon>Dikarya</taxon>
        <taxon>Ascomycota</taxon>
        <taxon>Pezizomycotina</taxon>
        <taxon>Sordariomycetes</taxon>
        <taxon>Hypocreomycetidae</taxon>
        <taxon>Hypocreales</taxon>
        <taxon>Nectriaceae</taxon>
        <taxon>Fusarium</taxon>
        <taxon>Fusarium solani species complex</taxon>
        <taxon>Fusarium vanettenii</taxon>
    </lineage>
</organism>
<accession>C7ZE31</accession>
<gene>
    <name evidence="2" type="ORF">NECHADRAFT_87370</name>
</gene>
<evidence type="ECO:0000313" key="2">
    <source>
        <dbReference type="EMBL" id="EEU37534.1"/>
    </source>
</evidence>
<proteinExistence type="predicted"/>
<dbReference type="Proteomes" id="UP000005206">
    <property type="component" value="Chromosome 12"/>
</dbReference>
<dbReference type="RefSeq" id="XP_003043247.1">
    <property type="nucleotide sequence ID" value="XM_003043201.1"/>
</dbReference>